<comment type="caution">
    <text evidence="8">The sequence shown here is derived from an EMBL/GenBank/DDBJ whole genome shotgun (WGS) entry which is preliminary data.</text>
</comment>
<protein>
    <submittedName>
        <fullName evidence="8">Response regulator transcription factor</fullName>
    </submittedName>
</protein>
<evidence type="ECO:0000259" key="7">
    <source>
        <dbReference type="PROSITE" id="PS50110"/>
    </source>
</evidence>
<dbReference type="SMART" id="SM00448">
    <property type="entry name" value="REC"/>
    <property type="match status" value="1"/>
</dbReference>
<dbReference type="CDD" id="cd06170">
    <property type="entry name" value="LuxR_C_like"/>
    <property type="match status" value="1"/>
</dbReference>
<dbReference type="PANTHER" id="PTHR43214">
    <property type="entry name" value="TWO-COMPONENT RESPONSE REGULATOR"/>
    <property type="match status" value="1"/>
</dbReference>
<dbReference type="InterPro" id="IPR000792">
    <property type="entry name" value="Tscrpt_reg_LuxR_C"/>
</dbReference>
<dbReference type="InterPro" id="IPR001789">
    <property type="entry name" value="Sig_transdc_resp-reg_receiver"/>
</dbReference>
<dbReference type="PROSITE" id="PS00622">
    <property type="entry name" value="HTH_LUXR_1"/>
    <property type="match status" value="1"/>
</dbReference>
<feature type="domain" description="HTH luxR-type" evidence="6">
    <location>
        <begin position="153"/>
        <end position="218"/>
    </location>
</feature>
<dbReference type="PROSITE" id="PS50110">
    <property type="entry name" value="RESPONSE_REGULATORY"/>
    <property type="match status" value="1"/>
</dbReference>
<dbReference type="Proteomes" id="UP001515943">
    <property type="component" value="Unassembled WGS sequence"/>
</dbReference>
<evidence type="ECO:0000256" key="4">
    <source>
        <dbReference type="ARBA" id="ARBA00023163"/>
    </source>
</evidence>
<dbReference type="InterPro" id="IPR039420">
    <property type="entry name" value="WalR-like"/>
</dbReference>
<keyword evidence="9" id="KW-1185">Reference proteome</keyword>
<name>A0ABX1FFU8_9PSEU</name>
<dbReference type="PROSITE" id="PS50043">
    <property type="entry name" value="HTH_LUXR_2"/>
    <property type="match status" value="1"/>
</dbReference>
<evidence type="ECO:0000256" key="1">
    <source>
        <dbReference type="ARBA" id="ARBA00022553"/>
    </source>
</evidence>
<dbReference type="InterPro" id="IPR011006">
    <property type="entry name" value="CheY-like_superfamily"/>
</dbReference>
<dbReference type="Pfam" id="PF00072">
    <property type="entry name" value="Response_reg"/>
    <property type="match status" value="1"/>
</dbReference>
<reference evidence="8 9" key="1">
    <citation type="submission" date="2019-08" db="EMBL/GenBank/DDBJ databases">
        <title>Lentzea from Indian Himalayas.</title>
        <authorList>
            <person name="Mandal S."/>
            <person name="Mallick Gupta A."/>
            <person name="Maiti P.K."/>
            <person name="Sarkar J."/>
            <person name="Mandal S."/>
        </authorList>
    </citation>
    <scope>NUCLEOTIDE SEQUENCE [LARGE SCALE GENOMIC DNA]</scope>
    <source>
        <strain evidence="8 9">PSKA42</strain>
    </source>
</reference>
<dbReference type="InterPro" id="IPR058245">
    <property type="entry name" value="NreC/VraR/RcsB-like_REC"/>
</dbReference>
<dbReference type="EMBL" id="VSRL01000040">
    <property type="protein sequence ID" value="NKE57854.1"/>
    <property type="molecule type" value="Genomic_DNA"/>
</dbReference>
<organism evidence="8 9">
    <name type="scientific">Lentzea indica</name>
    <dbReference type="NCBI Taxonomy" id="2604800"/>
    <lineage>
        <taxon>Bacteria</taxon>
        <taxon>Bacillati</taxon>
        <taxon>Actinomycetota</taxon>
        <taxon>Actinomycetes</taxon>
        <taxon>Pseudonocardiales</taxon>
        <taxon>Pseudonocardiaceae</taxon>
        <taxon>Lentzea</taxon>
    </lineage>
</organism>
<evidence type="ECO:0000313" key="9">
    <source>
        <dbReference type="Proteomes" id="UP001515943"/>
    </source>
</evidence>
<keyword evidence="4" id="KW-0804">Transcription</keyword>
<proteinExistence type="predicted"/>
<keyword evidence="3" id="KW-0238">DNA-binding</keyword>
<evidence type="ECO:0000256" key="2">
    <source>
        <dbReference type="ARBA" id="ARBA00023015"/>
    </source>
</evidence>
<dbReference type="CDD" id="cd17535">
    <property type="entry name" value="REC_NarL-like"/>
    <property type="match status" value="1"/>
</dbReference>
<evidence type="ECO:0000259" key="6">
    <source>
        <dbReference type="PROSITE" id="PS50043"/>
    </source>
</evidence>
<dbReference type="InterPro" id="IPR016032">
    <property type="entry name" value="Sig_transdc_resp-reg_C-effctor"/>
</dbReference>
<gene>
    <name evidence="8" type="ORF">FXN61_13835</name>
</gene>
<sequence length="223" mass="24017">MEQDNRITVGIADDETLIRAGVRDVLQRTEDVVVVGEARDGAAAVELARRCRPRVLLLDADVLGLDVLAVIRLVRRDVPVTEIIMLGTSATSDLTVPALRAGAAGFLRKSSLPDDFVCAVRSVAAGRVTLCPAATRDLIDQLLATGTEPPQRACDRVGTLTEREREVLIHVAHGMSNAAIARALWLSQSSVKAHVSRILIKLRCDSRLLAALMAYDAGLINRP</sequence>
<dbReference type="SMART" id="SM00421">
    <property type="entry name" value="HTH_LUXR"/>
    <property type="match status" value="1"/>
</dbReference>
<dbReference type="SUPFAM" id="SSF52172">
    <property type="entry name" value="CheY-like"/>
    <property type="match status" value="1"/>
</dbReference>
<keyword evidence="2" id="KW-0805">Transcription regulation</keyword>
<dbReference type="PRINTS" id="PR00038">
    <property type="entry name" value="HTHLUXR"/>
</dbReference>
<evidence type="ECO:0000313" key="8">
    <source>
        <dbReference type="EMBL" id="NKE57854.1"/>
    </source>
</evidence>
<dbReference type="Gene3D" id="3.40.50.2300">
    <property type="match status" value="1"/>
</dbReference>
<dbReference type="SUPFAM" id="SSF46894">
    <property type="entry name" value="C-terminal effector domain of the bipartite response regulators"/>
    <property type="match status" value="1"/>
</dbReference>
<feature type="modified residue" description="4-aspartylphosphate" evidence="5">
    <location>
        <position position="59"/>
    </location>
</feature>
<dbReference type="RefSeq" id="WP_167973979.1">
    <property type="nucleotide sequence ID" value="NZ_VSRL01000040.1"/>
</dbReference>
<dbReference type="Pfam" id="PF00196">
    <property type="entry name" value="GerE"/>
    <property type="match status" value="1"/>
</dbReference>
<evidence type="ECO:0000256" key="5">
    <source>
        <dbReference type="PROSITE-ProRule" id="PRU00169"/>
    </source>
</evidence>
<evidence type="ECO:0000256" key="3">
    <source>
        <dbReference type="ARBA" id="ARBA00023125"/>
    </source>
</evidence>
<accession>A0ABX1FFU8</accession>
<keyword evidence="1 5" id="KW-0597">Phosphoprotein</keyword>
<feature type="domain" description="Response regulatory" evidence="7">
    <location>
        <begin position="8"/>
        <end position="124"/>
    </location>
</feature>
<dbReference type="PANTHER" id="PTHR43214:SF24">
    <property type="entry name" value="TRANSCRIPTIONAL REGULATORY PROTEIN NARL-RELATED"/>
    <property type="match status" value="1"/>
</dbReference>